<dbReference type="KEGG" id="smo:SELMODRAFT_168397"/>
<dbReference type="Gene3D" id="3.40.605.10">
    <property type="entry name" value="Aldehyde Dehydrogenase, Chain A, domain 1"/>
    <property type="match status" value="1"/>
</dbReference>
<dbReference type="InterPro" id="IPR012394">
    <property type="entry name" value="Aldehyde_DH_NAD(P)"/>
</dbReference>
<dbReference type="Proteomes" id="UP000001514">
    <property type="component" value="Unassembled WGS sequence"/>
</dbReference>
<dbReference type="PROSITE" id="PS00687">
    <property type="entry name" value="ALDEHYDE_DEHYDR_GLU"/>
    <property type="match status" value="1"/>
</dbReference>
<name>D8R4U1_SELML</name>
<keyword evidence="3" id="KW-0520">NAD</keyword>
<dbReference type="GO" id="GO:0005737">
    <property type="term" value="C:cytoplasm"/>
    <property type="evidence" value="ECO:0000318"/>
    <property type="project" value="GO_Central"/>
</dbReference>
<dbReference type="FunCoup" id="D8R4U1">
    <property type="interactions" value="3249"/>
</dbReference>
<evidence type="ECO:0000256" key="7">
    <source>
        <dbReference type="PROSITE-ProRule" id="PRU10007"/>
    </source>
</evidence>
<proteinExistence type="inferred from homology"/>
<dbReference type="InterPro" id="IPR016161">
    <property type="entry name" value="Ald_DH/histidinol_DH"/>
</dbReference>
<dbReference type="InterPro" id="IPR029510">
    <property type="entry name" value="Ald_DH_CS_GLU"/>
</dbReference>
<keyword evidence="11" id="KW-1185">Reference proteome</keyword>
<dbReference type="PIRSF" id="PIRSF036492">
    <property type="entry name" value="ALDH"/>
    <property type="match status" value="1"/>
</dbReference>
<dbReference type="OMA" id="ILEIGMT"/>
<dbReference type="Gramene" id="EFJ32729">
    <property type="protein sequence ID" value="EFJ32729"/>
    <property type="gene ID" value="SELMODRAFT_168397"/>
</dbReference>
<dbReference type="eggNOG" id="KOG2456">
    <property type="taxonomic scope" value="Eukaryota"/>
</dbReference>
<feature type="domain" description="Aldehyde dehydrogenase" evidence="9">
    <location>
        <begin position="5"/>
        <end position="435"/>
    </location>
</feature>
<evidence type="ECO:0000256" key="1">
    <source>
        <dbReference type="ARBA" id="ARBA00009986"/>
    </source>
</evidence>
<keyword evidence="2 5" id="KW-0560">Oxidoreductase</keyword>
<gene>
    <name evidence="10" type="ORF">SELMODRAFT_168397</name>
</gene>
<dbReference type="FunFam" id="3.40.309.10:FF:000003">
    <property type="entry name" value="Aldehyde dehydrogenase"/>
    <property type="match status" value="1"/>
</dbReference>
<accession>D8R4U1</accession>
<dbReference type="STRING" id="88036.D8R4U1"/>
<dbReference type="PANTHER" id="PTHR43570">
    <property type="entry name" value="ALDEHYDE DEHYDROGENASE"/>
    <property type="match status" value="1"/>
</dbReference>
<evidence type="ECO:0000256" key="8">
    <source>
        <dbReference type="RuleBase" id="RU003345"/>
    </source>
</evidence>
<evidence type="ECO:0000256" key="5">
    <source>
        <dbReference type="PIRNR" id="PIRNR036492"/>
    </source>
</evidence>
<dbReference type="AlphaFoldDB" id="D8R4U1"/>
<dbReference type="GO" id="GO:0006081">
    <property type="term" value="P:aldehyde metabolic process"/>
    <property type="evidence" value="ECO:0000318"/>
    <property type="project" value="GO_Central"/>
</dbReference>
<feature type="active site" evidence="6">
    <location>
        <position position="247"/>
    </location>
</feature>
<comment type="catalytic activity">
    <reaction evidence="4">
        <text>an aldehyde + NAD(+) + H2O = a carboxylate + NADH + 2 H(+)</text>
        <dbReference type="Rhea" id="RHEA:16185"/>
        <dbReference type="ChEBI" id="CHEBI:15377"/>
        <dbReference type="ChEBI" id="CHEBI:15378"/>
        <dbReference type="ChEBI" id="CHEBI:17478"/>
        <dbReference type="ChEBI" id="CHEBI:29067"/>
        <dbReference type="ChEBI" id="CHEBI:57540"/>
        <dbReference type="ChEBI" id="CHEBI:57945"/>
        <dbReference type="EC" id="1.2.1.3"/>
    </reaction>
</comment>
<dbReference type="HOGENOM" id="CLU_005391_3_1_1"/>
<dbReference type="Gene3D" id="3.40.309.10">
    <property type="entry name" value="Aldehyde Dehydrogenase, Chain A, domain 2"/>
    <property type="match status" value="1"/>
</dbReference>
<dbReference type="Pfam" id="PF00171">
    <property type="entry name" value="Aldedh"/>
    <property type="match status" value="1"/>
</dbReference>
<dbReference type="GO" id="GO:0004029">
    <property type="term" value="F:aldehyde dehydrogenase (NAD+) activity"/>
    <property type="evidence" value="ECO:0000318"/>
    <property type="project" value="GO_Central"/>
</dbReference>
<evidence type="ECO:0000256" key="2">
    <source>
        <dbReference type="ARBA" id="ARBA00023002"/>
    </source>
</evidence>
<organism evidence="11">
    <name type="scientific">Selaginella moellendorffii</name>
    <name type="common">Spikemoss</name>
    <dbReference type="NCBI Taxonomy" id="88036"/>
    <lineage>
        <taxon>Eukaryota</taxon>
        <taxon>Viridiplantae</taxon>
        <taxon>Streptophyta</taxon>
        <taxon>Embryophyta</taxon>
        <taxon>Tracheophyta</taxon>
        <taxon>Lycopodiopsida</taxon>
        <taxon>Selaginellales</taxon>
        <taxon>Selaginellaceae</taxon>
        <taxon>Selaginella</taxon>
    </lineage>
</organism>
<dbReference type="FunFam" id="3.40.605.10:FF:000004">
    <property type="entry name" value="Aldehyde dehydrogenase"/>
    <property type="match status" value="1"/>
</dbReference>
<dbReference type="SUPFAM" id="SSF53720">
    <property type="entry name" value="ALDH-like"/>
    <property type="match status" value="1"/>
</dbReference>
<evidence type="ECO:0000256" key="6">
    <source>
        <dbReference type="PIRSR" id="PIRSR036492-1"/>
    </source>
</evidence>
<dbReference type="PANTHER" id="PTHR43570:SF16">
    <property type="entry name" value="ALDEHYDE DEHYDROGENASE TYPE III, ISOFORM Q"/>
    <property type="match status" value="1"/>
</dbReference>
<sequence>MDPLQTDRLVAELRDEFRSGRTRPMDWRAAQLRAMLRMIDEREGEIIEALDRDIGKPAYETYVAELSTIANSCTNALKHLRSWMAPEKVSTSMISFPSSGEIVPEPLGVALVISAWNFPFLLSLDPVIGAICAGNAVVLKPSELAPATAALLAKLVPLYLDKKAIRVVEGGVPETTALLDQQWDKIFYTGSTRVGKIVMAAAAKNLTPVVLELGGKSPVLVDSNVDVKVTARRIALGKWGNNNAQACISPDYILADESVVPKLITAIKECLLEFYGDDPSRSKDIARVVNGSHFERLTGLLDEDGVKDKIVFGGARDSNKLFIAPTVILDPPADSAVMTEEIFGPLLPVIPVDSMESAMSFVNTRPKPLALYLFTRDKALEKKVVSETSAGGMVVNDTVLHFVTETMPFGGVGHSGMGAYHGKFSFDAFSHRKAVLYRGFWADMASRYPPYTIAKQNFVRNFLQGNYLEAIKALLQNLRS</sequence>
<dbReference type="InterPro" id="IPR016163">
    <property type="entry name" value="Ald_DH_C"/>
</dbReference>
<evidence type="ECO:0000313" key="11">
    <source>
        <dbReference type="Proteomes" id="UP000001514"/>
    </source>
</evidence>
<comment type="similarity">
    <text evidence="1 5 8">Belongs to the aldehyde dehydrogenase family.</text>
</comment>
<dbReference type="OrthoDB" id="440325at2759"/>
<evidence type="ECO:0000259" key="9">
    <source>
        <dbReference type="Pfam" id="PF00171"/>
    </source>
</evidence>
<feature type="active site" evidence="6 7">
    <location>
        <position position="212"/>
    </location>
</feature>
<dbReference type="InterPro" id="IPR015590">
    <property type="entry name" value="Aldehyde_DH_dom"/>
</dbReference>
<dbReference type="InParanoid" id="D8R4U1"/>
<dbReference type="InterPro" id="IPR016162">
    <property type="entry name" value="Ald_DH_N"/>
</dbReference>
<evidence type="ECO:0000313" key="10">
    <source>
        <dbReference type="EMBL" id="EFJ32729.1"/>
    </source>
</evidence>
<evidence type="ECO:0000256" key="3">
    <source>
        <dbReference type="ARBA" id="ARBA00023027"/>
    </source>
</evidence>
<dbReference type="EMBL" id="GL377572">
    <property type="protein sequence ID" value="EFJ32729.1"/>
    <property type="molecule type" value="Genomic_DNA"/>
</dbReference>
<protein>
    <recommendedName>
        <fullName evidence="5">Aldehyde dehydrogenase</fullName>
    </recommendedName>
</protein>
<reference evidence="10 11" key="1">
    <citation type="journal article" date="2011" name="Science">
        <title>The Selaginella genome identifies genetic changes associated with the evolution of vascular plants.</title>
        <authorList>
            <person name="Banks J.A."/>
            <person name="Nishiyama T."/>
            <person name="Hasebe M."/>
            <person name="Bowman J.L."/>
            <person name="Gribskov M."/>
            <person name="dePamphilis C."/>
            <person name="Albert V.A."/>
            <person name="Aono N."/>
            <person name="Aoyama T."/>
            <person name="Ambrose B.A."/>
            <person name="Ashton N.W."/>
            <person name="Axtell M.J."/>
            <person name="Barker E."/>
            <person name="Barker M.S."/>
            <person name="Bennetzen J.L."/>
            <person name="Bonawitz N.D."/>
            <person name="Chapple C."/>
            <person name="Cheng C."/>
            <person name="Correa L.G."/>
            <person name="Dacre M."/>
            <person name="DeBarry J."/>
            <person name="Dreyer I."/>
            <person name="Elias M."/>
            <person name="Engstrom E.M."/>
            <person name="Estelle M."/>
            <person name="Feng L."/>
            <person name="Finet C."/>
            <person name="Floyd S.K."/>
            <person name="Frommer W.B."/>
            <person name="Fujita T."/>
            <person name="Gramzow L."/>
            <person name="Gutensohn M."/>
            <person name="Harholt J."/>
            <person name="Hattori M."/>
            <person name="Heyl A."/>
            <person name="Hirai T."/>
            <person name="Hiwatashi Y."/>
            <person name="Ishikawa M."/>
            <person name="Iwata M."/>
            <person name="Karol K.G."/>
            <person name="Koehler B."/>
            <person name="Kolukisaoglu U."/>
            <person name="Kubo M."/>
            <person name="Kurata T."/>
            <person name="Lalonde S."/>
            <person name="Li K."/>
            <person name="Li Y."/>
            <person name="Litt A."/>
            <person name="Lyons E."/>
            <person name="Manning G."/>
            <person name="Maruyama T."/>
            <person name="Michael T.P."/>
            <person name="Mikami K."/>
            <person name="Miyazaki S."/>
            <person name="Morinaga S."/>
            <person name="Murata T."/>
            <person name="Mueller-Roeber B."/>
            <person name="Nelson D.R."/>
            <person name="Obara M."/>
            <person name="Oguri Y."/>
            <person name="Olmstead R.G."/>
            <person name="Onodera N."/>
            <person name="Petersen B.L."/>
            <person name="Pils B."/>
            <person name="Prigge M."/>
            <person name="Rensing S.A."/>
            <person name="Riano-Pachon D.M."/>
            <person name="Roberts A.W."/>
            <person name="Sato Y."/>
            <person name="Scheller H.V."/>
            <person name="Schulz B."/>
            <person name="Schulz C."/>
            <person name="Shakirov E.V."/>
            <person name="Shibagaki N."/>
            <person name="Shinohara N."/>
            <person name="Shippen D.E."/>
            <person name="Soerensen I."/>
            <person name="Sotooka R."/>
            <person name="Sugimoto N."/>
            <person name="Sugita M."/>
            <person name="Sumikawa N."/>
            <person name="Tanurdzic M."/>
            <person name="Theissen G."/>
            <person name="Ulvskov P."/>
            <person name="Wakazuki S."/>
            <person name="Weng J.K."/>
            <person name="Willats W.W."/>
            <person name="Wipf D."/>
            <person name="Wolf P.G."/>
            <person name="Yang L."/>
            <person name="Zimmer A.D."/>
            <person name="Zhu Q."/>
            <person name="Mitros T."/>
            <person name="Hellsten U."/>
            <person name="Loque D."/>
            <person name="Otillar R."/>
            <person name="Salamov A."/>
            <person name="Schmutz J."/>
            <person name="Shapiro H."/>
            <person name="Lindquist E."/>
            <person name="Lucas S."/>
            <person name="Rokhsar D."/>
            <person name="Grigoriev I.V."/>
        </authorList>
    </citation>
    <scope>NUCLEOTIDE SEQUENCE [LARGE SCALE GENOMIC DNA]</scope>
</reference>
<evidence type="ECO:0000256" key="4">
    <source>
        <dbReference type="ARBA" id="ARBA00049194"/>
    </source>
</evidence>